<dbReference type="HAMAP" id="MF_00822">
    <property type="entry name" value="UreE"/>
    <property type="match status" value="1"/>
</dbReference>
<dbReference type="Gene3D" id="3.30.70.790">
    <property type="entry name" value="UreE, C-terminal domain"/>
    <property type="match status" value="1"/>
</dbReference>
<dbReference type="GO" id="GO:0065003">
    <property type="term" value="P:protein-containing complex assembly"/>
    <property type="evidence" value="ECO:0007669"/>
    <property type="project" value="InterPro"/>
</dbReference>
<evidence type="ECO:0000259" key="6">
    <source>
        <dbReference type="SMART" id="SM00988"/>
    </source>
</evidence>
<dbReference type="InterPro" id="IPR036118">
    <property type="entry name" value="UreE_N_sf"/>
</dbReference>
<dbReference type="GO" id="GO:0016151">
    <property type="term" value="F:nickel cation binding"/>
    <property type="evidence" value="ECO:0007669"/>
    <property type="project" value="UniProtKB-UniRule"/>
</dbReference>
<dbReference type="InterPro" id="IPR007864">
    <property type="entry name" value="UreE_C_dom"/>
</dbReference>
<name>A9DDB7_HOEPD</name>
<comment type="subcellular location">
    <subcellularLocation>
        <location evidence="1 5">Cytoplasm</location>
    </subcellularLocation>
</comment>
<evidence type="ECO:0000256" key="5">
    <source>
        <dbReference type="HAMAP-Rule" id="MF_00822"/>
    </source>
</evidence>
<comment type="caution">
    <text evidence="7">The sequence shown here is derived from an EMBL/GenBank/DDBJ whole genome shotgun (WGS) entry which is preliminary data.</text>
</comment>
<evidence type="ECO:0000313" key="7">
    <source>
        <dbReference type="EMBL" id="EDQ32042.1"/>
    </source>
</evidence>
<keyword evidence="4 5" id="KW-0143">Chaperone</keyword>
<dbReference type="GO" id="GO:0005737">
    <property type="term" value="C:cytoplasm"/>
    <property type="evidence" value="ECO:0007669"/>
    <property type="project" value="UniProtKB-SubCell"/>
</dbReference>
<comment type="similarity">
    <text evidence="5">Belongs to the UreE family.</text>
</comment>
<dbReference type="Gene3D" id="2.60.260.20">
    <property type="entry name" value="Urease metallochaperone UreE, N-terminal domain"/>
    <property type="match status" value="1"/>
</dbReference>
<dbReference type="PIRSF" id="PIRSF036402">
    <property type="entry name" value="Ureas_acces_UreE"/>
    <property type="match status" value="1"/>
</dbReference>
<keyword evidence="8" id="KW-1185">Reference proteome</keyword>
<dbReference type="STRING" id="411684.HPDFL43_02994"/>
<evidence type="ECO:0000256" key="2">
    <source>
        <dbReference type="ARBA" id="ARBA00022490"/>
    </source>
</evidence>
<reference evidence="7 8" key="1">
    <citation type="submission" date="2007-10" db="EMBL/GenBank/DDBJ databases">
        <authorList>
            <person name="Wagner-Dobler I."/>
            <person name="Ferriera S."/>
            <person name="Johnson J."/>
            <person name="Kravitz S."/>
            <person name="Beeson K."/>
            <person name="Sutton G."/>
            <person name="Rogers Y.-H."/>
            <person name="Friedman R."/>
            <person name="Frazier M."/>
            <person name="Venter J.C."/>
        </authorList>
    </citation>
    <scope>NUCLEOTIDE SEQUENCE [LARGE SCALE GENOMIC DNA]</scope>
    <source>
        <strain evidence="7 8">DFL-43</strain>
    </source>
</reference>
<dbReference type="Proteomes" id="UP000004291">
    <property type="component" value="Chromosome"/>
</dbReference>
<comment type="function">
    <text evidence="5">Involved in urease metallocenter assembly. Binds nickel. Probably functions as a nickel donor during metallocenter assembly.</text>
</comment>
<evidence type="ECO:0000256" key="3">
    <source>
        <dbReference type="ARBA" id="ARBA00022596"/>
    </source>
</evidence>
<dbReference type="SUPFAM" id="SSF69737">
    <property type="entry name" value="Urease metallochaperone UreE, C-terminal domain"/>
    <property type="match status" value="1"/>
</dbReference>
<proteinExistence type="inferred from homology"/>
<keyword evidence="2 5" id="KW-0963">Cytoplasm</keyword>
<reference evidence="7 8" key="2">
    <citation type="submission" date="2012-06" db="EMBL/GenBank/DDBJ databases">
        <authorList>
            <person name="Fiebig A."/>
        </authorList>
    </citation>
    <scope>NUCLEOTIDE SEQUENCE [LARGE SCALE GENOMIC DNA]</scope>
    <source>
        <strain evidence="7 8">DFL-43</strain>
    </source>
</reference>
<dbReference type="HOGENOM" id="CLU_093757_1_0_5"/>
<dbReference type="CDD" id="cd00571">
    <property type="entry name" value="UreE"/>
    <property type="match status" value="1"/>
</dbReference>
<dbReference type="Pfam" id="PF05194">
    <property type="entry name" value="UreE_C"/>
    <property type="match status" value="1"/>
</dbReference>
<protein>
    <recommendedName>
        <fullName evidence="5">Urease accessory protein UreE</fullName>
    </recommendedName>
</protein>
<dbReference type="InterPro" id="IPR012406">
    <property type="entry name" value="UreE"/>
</dbReference>
<dbReference type="Pfam" id="PF02814">
    <property type="entry name" value="UreE_N"/>
    <property type="match status" value="1"/>
</dbReference>
<evidence type="ECO:0000313" key="8">
    <source>
        <dbReference type="Proteomes" id="UP000004291"/>
    </source>
</evidence>
<dbReference type="EMBL" id="ABIA03000002">
    <property type="protein sequence ID" value="EDQ32042.1"/>
    <property type="molecule type" value="Genomic_DNA"/>
</dbReference>
<sequence>MTLPVAATVTRQFDAPAATITLDETARHRRRMKLVSDRLETGATISFLLDLPEARLLRHGDGLLLDDGRVIEVRAMPEALMEVRGRDAQHLVALAWQIGNRHLAAEITSQTIRIRRDHVIRDMLIGLGAKVDEIEAPFDPEGGAYGGAHHAHEHGHDHG</sequence>
<accession>A9DDB7</accession>
<dbReference type="RefSeq" id="WP_007196390.1">
    <property type="nucleotide sequence ID" value="NZ_CM002917.1"/>
</dbReference>
<dbReference type="GO" id="GO:0006457">
    <property type="term" value="P:protein folding"/>
    <property type="evidence" value="ECO:0007669"/>
    <property type="project" value="InterPro"/>
</dbReference>
<dbReference type="eggNOG" id="COG2371">
    <property type="taxonomic scope" value="Bacteria"/>
</dbReference>
<dbReference type="GO" id="GO:0051082">
    <property type="term" value="F:unfolded protein binding"/>
    <property type="evidence" value="ECO:0007669"/>
    <property type="project" value="UniProtKB-UniRule"/>
</dbReference>
<dbReference type="InterPro" id="IPR004029">
    <property type="entry name" value="UreE_N"/>
</dbReference>
<feature type="domain" description="UreE urease accessory N-terminal" evidence="6">
    <location>
        <begin position="5"/>
        <end position="71"/>
    </location>
</feature>
<organism evidence="7 8">
    <name type="scientific">Hoeflea phototrophica (strain DSM 17068 / NCIMB 14078 / DFL-43)</name>
    <dbReference type="NCBI Taxonomy" id="411684"/>
    <lineage>
        <taxon>Bacteria</taxon>
        <taxon>Pseudomonadati</taxon>
        <taxon>Pseudomonadota</taxon>
        <taxon>Alphaproteobacteria</taxon>
        <taxon>Hyphomicrobiales</taxon>
        <taxon>Rhizobiaceae</taxon>
        <taxon>Hoeflea</taxon>
    </lineage>
</organism>
<keyword evidence="3 5" id="KW-0533">Nickel</keyword>
<gene>
    <name evidence="5" type="primary">ureE</name>
    <name evidence="7" type="ORF">HPDFL43_02994</name>
</gene>
<evidence type="ECO:0000256" key="1">
    <source>
        <dbReference type="ARBA" id="ARBA00004496"/>
    </source>
</evidence>
<evidence type="ECO:0000256" key="4">
    <source>
        <dbReference type="ARBA" id="ARBA00023186"/>
    </source>
</evidence>
<dbReference type="AlphaFoldDB" id="A9DDB7"/>
<dbReference type="GO" id="GO:0019627">
    <property type="term" value="P:urea metabolic process"/>
    <property type="evidence" value="ECO:0007669"/>
    <property type="project" value="InterPro"/>
</dbReference>
<dbReference type="OrthoDB" id="9802215at2"/>
<dbReference type="SUPFAM" id="SSF69287">
    <property type="entry name" value="Urease metallochaperone UreE, N-terminal domain"/>
    <property type="match status" value="1"/>
</dbReference>
<dbReference type="SMART" id="SM00988">
    <property type="entry name" value="UreE_N"/>
    <property type="match status" value="1"/>
</dbReference>